<dbReference type="EMBL" id="JARRAG010000003">
    <property type="protein sequence ID" value="MDG3008093.1"/>
    <property type="molecule type" value="Genomic_DNA"/>
</dbReference>
<reference evidence="8 9" key="1">
    <citation type="submission" date="2023-03" db="EMBL/GenBank/DDBJ databases">
        <title>Paludisphaera mucosa sp. nov. a novel planctomycete from northern fen.</title>
        <authorList>
            <person name="Ivanova A."/>
        </authorList>
    </citation>
    <scope>NUCLEOTIDE SEQUENCE [LARGE SCALE GENOMIC DNA]</scope>
    <source>
        <strain evidence="8 9">Pla2</strain>
    </source>
</reference>
<feature type="transmembrane region" description="Helical" evidence="7">
    <location>
        <begin position="59"/>
        <end position="80"/>
    </location>
</feature>
<name>A0ABT6FKJ2_9BACT</name>
<feature type="transmembrane region" description="Helical" evidence="7">
    <location>
        <begin position="157"/>
        <end position="180"/>
    </location>
</feature>
<proteinExistence type="inferred from homology"/>
<protein>
    <submittedName>
        <fullName evidence="8">AI-2E family transporter</fullName>
    </submittedName>
</protein>
<keyword evidence="4 7" id="KW-1133">Transmembrane helix</keyword>
<feature type="transmembrane region" description="Helical" evidence="7">
    <location>
        <begin position="20"/>
        <end position="47"/>
    </location>
</feature>
<comment type="similarity">
    <text evidence="2">Belongs to the autoinducer-2 exporter (AI-2E) (TC 2.A.86) family.</text>
</comment>
<evidence type="ECO:0000313" key="8">
    <source>
        <dbReference type="EMBL" id="MDG3008093.1"/>
    </source>
</evidence>
<evidence type="ECO:0000313" key="9">
    <source>
        <dbReference type="Proteomes" id="UP001216907"/>
    </source>
</evidence>
<feature type="transmembrane region" description="Helical" evidence="7">
    <location>
        <begin position="282"/>
        <end position="303"/>
    </location>
</feature>
<feature type="transmembrane region" description="Helical" evidence="7">
    <location>
        <begin position="243"/>
        <end position="270"/>
    </location>
</feature>
<comment type="caution">
    <text evidence="8">The sequence shown here is derived from an EMBL/GenBank/DDBJ whole genome shotgun (WGS) entry which is preliminary data.</text>
</comment>
<gene>
    <name evidence="8" type="ORF">PZE19_30375</name>
</gene>
<evidence type="ECO:0000256" key="5">
    <source>
        <dbReference type="ARBA" id="ARBA00023136"/>
    </source>
</evidence>
<dbReference type="RefSeq" id="WP_277864421.1">
    <property type="nucleotide sequence ID" value="NZ_JARRAG010000003.1"/>
</dbReference>
<keyword evidence="3 7" id="KW-0812">Transmembrane</keyword>
<evidence type="ECO:0000256" key="3">
    <source>
        <dbReference type="ARBA" id="ARBA00022692"/>
    </source>
</evidence>
<dbReference type="PANTHER" id="PTHR21716">
    <property type="entry name" value="TRANSMEMBRANE PROTEIN"/>
    <property type="match status" value="1"/>
</dbReference>
<dbReference type="Proteomes" id="UP001216907">
    <property type="component" value="Unassembled WGS sequence"/>
</dbReference>
<organism evidence="8 9">
    <name type="scientific">Paludisphaera mucosa</name>
    <dbReference type="NCBI Taxonomy" id="3030827"/>
    <lineage>
        <taxon>Bacteria</taxon>
        <taxon>Pseudomonadati</taxon>
        <taxon>Planctomycetota</taxon>
        <taxon>Planctomycetia</taxon>
        <taxon>Isosphaerales</taxon>
        <taxon>Isosphaeraceae</taxon>
        <taxon>Paludisphaera</taxon>
    </lineage>
</organism>
<evidence type="ECO:0000256" key="2">
    <source>
        <dbReference type="ARBA" id="ARBA00009773"/>
    </source>
</evidence>
<keyword evidence="5 7" id="KW-0472">Membrane</keyword>
<evidence type="ECO:0000256" key="4">
    <source>
        <dbReference type="ARBA" id="ARBA00022989"/>
    </source>
</evidence>
<dbReference type="Pfam" id="PF01594">
    <property type="entry name" value="AI-2E_transport"/>
    <property type="match status" value="1"/>
</dbReference>
<evidence type="ECO:0000256" key="6">
    <source>
        <dbReference type="SAM" id="MobiDB-lite"/>
    </source>
</evidence>
<feature type="transmembrane region" description="Helical" evidence="7">
    <location>
        <begin position="323"/>
        <end position="343"/>
    </location>
</feature>
<comment type="subcellular location">
    <subcellularLocation>
        <location evidence="1">Membrane</location>
        <topology evidence="1">Multi-pass membrane protein</topology>
    </subcellularLocation>
</comment>
<feature type="region of interest" description="Disordered" evidence="6">
    <location>
        <begin position="605"/>
        <end position="628"/>
    </location>
</feature>
<dbReference type="PANTHER" id="PTHR21716:SF16">
    <property type="entry name" value="BLL1467 PROTEIN"/>
    <property type="match status" value="1"/>
</dbReference>
<sequence length="628" mass="67058">MNLDVATTRLLRTLLIGGTIIIVMSVAAAVLKPVALAIMVTFLLAPIVARLERYKIPRVASVALVLIVMVAVTGATAYVVGGQFASLAKQLPTYQKNIENKLSMLRPGEESSVDKIMKSISALGDSLASEEAKTDDRIAQPVRIVGGNDLWERVHTYLGPFESVVALGGIVLLLVVFLLFEREDLSNRIIQLVGRGQLGVTTKTLAEIGKSLSSYLTTLALVNAGFGAAIGLGAWAIGLPSPALWGFLAALLRFIPYLGTLLSFSFPFLISIAHYPGWTQPVLVFALFAAAEAVVNSVEPLLYGKSTGISPIGLLVAAMFWAWLWGPLGLLLANAMTVCLAVAGRLIPGLEVLGTLLRHDVSVSDDQRWYQRVLSHDLDGSLTLLDDALKAGSFEEVCDHILIPTLSRAEHDRSRENVDNKDVAFIWRVVRDWLDDVAERDDLVLTLPPTGVQATAAASKVVIDPLPTLGPLATELRPMVGVATGGGADTLVLRMLNLLLRPSGVRLTILTAGGTSLNVTDKIARLDPALVLISHLPPVGLTRARYLTKRMRARAPETPVVFGYWDAKSEMTQVIERLRPASASRVVVSLGAARDLILNRAPAAATPAAPLPSPSTTAAPALVPAGRS</sequence>
<feature type="transmembrane region" description="Helical" evidence="7">
    <location>
        <begin position="215"/>
        <end position="237"/>
    </location>
</feature>
<evidence type="ECO:0000256" key="1">
    <source>
        <dbReference type="ARBA" id="ARBA00004141"/>
    </source>
</evidence>
<accession>A0ABT6FKJ2</accession>
<dbReference type="InterPro" id="IPR002549">
    <property type="entry name" value="AI-2E-like"/>
</dbReference>
<evidence type="ECO:0000256" key="7">
    <source>
        <dbReference type="SAM" id="Phobius"/>
    </source>
</evidence>
<keyword evidence="9" id="KW-1185">Reference proteome</keyword>